<dbReference type="InterPro" id="IPR051244">
    <property type="entry name" value="TCAF"/>
</dbReference>
<feature type="domain" description="Peptidase M60" evidence="2">
    <location>
        <begin position="69"/>
        <end position="348"/>
    </location>
</feature>
<dbReference type="Gene3D" id="3.40.390.80">
    <property type="entry name" value="Peptidase M60, enhancin-like domain 2"/>
    <property type="match status" value="1"/>
</dbReference>
<dbReference type="Proteomes" id="UP000050828">
    <property type="component" value="Unassembled WGS sequence"/>
</dbReference>
<reference evidence="3 4" key="1">
    <citation type="journal article" date="2015" name="Genome Announc.">
        <title>Expanding the biotechnology potential of lactobacilli through comparative genomics of 213 strains and associated genera.</title>
        <authorList>
            <person name="Sun Z."/>
            <person name="Harris H.M."/>
            <person name="McCann A."/>
            <person name="Guo C."/>
            <person name="Argimon S."/>
            <person name="Zhang W."/>
            <person name="Yang X."/>
            <person name="Jeffery I.B."/>
            <person name="Cooney J.C."/>
            <person name="Kagawa T.F."/>
            <person name="Liu W."/>
            <person name="Song Y."/>
            <person name="Salvetti E."/>
            <person name="Wrobel A."/>
            <person name="Rasinkangas P."/>
            <person name="Parkhill J."/>
            <person name="Rea M.C."/>
            <person name="O'Sullivan O."/>
            <person name="Ritari J."/>
            <person name="Douillard F.P."/>
            <person name="Paul Ross R."/>
            <person name="Yang R."/>
            <person name="Briner A.E."/>
            <person name="Felis G.E."/>
            <person name="de Vos W.M."/>
            <person name="Barrangou R."/>
            <person name="Klaenhammer T.R."/>
            <person name="Caufield P.W."/>
            <person name="Cui Y."/>
            <person name="Zhang H."/>
            <person name="O'Toole P.W."/>
        </authorList>
    </citation>
    <scope>NUCLEOTIDE SEQUENCE [LARGE SCALE GENOMIC DNA]</scope>
    <source>
        <strain evidence="3 4">DSM 20019</strain>
    </source>
</reference>
<protein>
    <recommendedName>
        <fullName evidence="2">Peptidase M60 domain-containing protein</fullName>
    </recommendedName>
</protein>
<dbReference type="RefSeq" id="WP_235805390.1">
    <property type="nucleotide sequence ID" value="NZ_AZDL01000008.1"/>
</dbReference>
<dbReference type="Gene3D" id="1.10.390.30">
    <property type="entry name" value="Peptidase M60, enhancin-like domain 3"/>
    <property type="match status" value="1"/>
</dbReference>
<dbReference type="SMART" id="SM01276">
    <property type="entry name" value="M60-like"/>
    <property type="match status" value="1"/>
</dbReference>
<dbReference type="Pfam" id="PF13402">
    <property type="entry name" value="Peptidase_M60"/>
    <property type="match status" value="1"/>
</dbReference>
<accession>A0AAJ0LFJ7</accession>
<organism evidence="3 4">
    <name type="scientific">Latilactobacillus curvatus JCM 1096 = DSM 20019</name>
    <dbReference type="NCBI Taxonomy" id="1293592"/>
    <lineage>
        <taxon>Bacteria</taxon>
        <taxon>Bacillati</taxon>
        <taxon>Bacillota</taxon>
        <taxon>Bacilli</taxon>
        <taxon>Lactobacillales</taxon>
        <taxon>Lactobacillaceae</taxon>
        <taxon>Latilactobacillus</taxon>
    </lineage>
</organism>
<dbReference type="PANTHER" id="PTHR15730">
    <property type="entry name" value="EXPERIMENTAL AUTOIMMUNE PROSTATITIS ANTIGEN 2-RELATED"/>
    <property type="match status" value="1"/>
</dbReference>
<feature type="region of interest" description="Disordered" evidence="1">
    <location>
        <begin position="1"/>
        <end position="40"/>
    </location>
</feature>
<name>A0AAJ0LFJ7_LATCU</name>
<evidence type="ECO:0000313" key="4">
    <source>
        <dbReference type="Proteomes" id="UP000050828"/>
    </source>
</evidence>
<sequence>MSILQEARATTSSNYQSKQSEVLDDSLQPKVRHQKGVTRSEKAPYSKLYIGRGDVNKELARQQRALSYSSLEPSGLYAKKGDVLTVSKTGQDLMSLTIGSPERDVQKRYPLVNGVTTITVENDGPIYVTNPNDSGGTRVSIFDASGEMPFFDANKTSVEDFKKQMTEMTDAKDVQLVSDRALITVSYEMAKKYLGDPKALMANYDRFLVAQDRVSGISNEGRPVNFSDRHLQHFLESPSYYMYATNEYMGFKDDAAMKSLLELQDPWEIWHESGHQRQQKPWTWREVVESSVNIYSLAAQKEMTGAMPDLDKYYPEMYAYLNSDHKNFNQQGDFVKMTMFAQLANTFGDDFYPILHQYYRENQLAYDSNEDRMQHFLLHVSEVTGYNMLPYYEQWGFKVSEEVQKKISNYTTLADPIWLNDNQTKKQLPMSLMKAVSLSKQGIKVDLTNYQINIFKDQKLIVKKNGKVIAELADKKPANGIVINDIWQIDEPLDVTDMIIIEQQNANGTYNRFNQSISGTSLREQLENYLNTTKPIETILTQDKLNNLRRQVDALQPNTDKEELMEMVKKLQQRYLDVLVGEIELNSESELVVTFADGKLKEYDDLKVQADTHTIAQVTNGKPNVGRVEGNQLIIPNQKDATAISIAVTLPHGTYLVKVISQEVLVARKLVSDLFEQDGKLKPNVTQEVLDRAWQQVNQLPQDSKEALAKKMKEAQQLFLNALIADVTLKDAKMMVTFANDLFKKYTILVMEEDHSIGTIVFGQAFEGELSGNVFTPMRLTVSGKTYRVNVMHNSGTYQVKTLVAD</sequence>
<dbReference type="InterPro" id="IPR042279">
    <property type="entry name" value="Pep_M60_3"/>
</dbReference>
<feature type="compositionally biased region" description="Polar residues" evidence="1">
    <location>
        <begin position="8"/>
        <end position="20"/>
    </location>
</feature>
<evidence type="ECO:0000256" key="1">
    <source>
        <dbReference type="SAM" id="MobiDB-lite"/>
    </source>
</evidence>
<gene>
    <name evidence="3" type="ORF">FC08_GL001637</name>
</gene>
<dbReference type="Gene3D" id="2.60.120.1250">
    <property type="entry name" value="Peptidase M60, enhancin-like domain 1"/>
    <property type="match status" value="1"/>
</dbReference>
<proteinExistence type="predicted"/>
<comment type="caution">
    <text evidence="3">The sequence shown here is derived from an EMBL/GenBank/DDBJ whole genome shotgun (WGS) entry which is preliminary data.</text>
</comment>
<dbReference type="AlphaFoldDB" id="A0AAJ0LFJ7"/>
<evidence type="ECO:0000259" key="2">
    <source>
        <dbReference type="PROSITE" id="PS51723"/>
    </source>
</evidence>
<evidence type="ECO:0000313" key="3">
    <source>
        <dbReference type="EMBL" id="KRK93119.1"/>
    </source>
</evidence>
<dbReference type="PROSITE" id="PS51723">
    <property type="entry name" value="PEPTIDASE_M60"/>
    <property type="match status" value="1"/>
</dbReference>
<dbReference type="PANTHER" id="PTHR15730:SF5">
    <property type="entry name" value="SI:CH211-210B2.2-RELATED"/>
    <property type="match status" value="1"/>
</dbReference>
<dbReference type="EMBL" id="AZDL01000008">
    <property type="protein sequence ID" value="KRK93119.1"/>
    <property type="molecule type" value="Genomic_DNA"/>
</dbReference>
<dbReference type="InterPro" id="IPR031161">
    <property type="entry name" value="Peptidase_M60_dom"/>
</dbReference>